<keyword evidence="5 11" id="KW-0812">Transmembrane</keyword>
<dbReference type="InterPro" id="IPR036259">
    <property type="entry name" value="MFS_trans_sf"/>
</dbReference>
<dbReference type="InterPro" id="IPR011701">
    <property type="entry name" value="MFS"/>
</dbReference>
<evidence type="ECO:0000256" key="1">
    <source>
        <dbReference type="ARBA" id="ARBA00004141"/>
    </source>
</evidence>
<dbReference type="AlphaFoldDB" id="A0A3Q0JH45"/>
<keyword evidence="6 11" id="KW-1133">Transmembrane helix</keyword>
<keyword evidence="13" id="KW-1185">Reference proteome</keyword>
<evidence type="ECO:0000256" key="3">
    <source>
        <dbReference type="ARBA" id="ARBA00022448"/>
    </source>
</evidence>
<protein>
    <recommendedName>
        <fullName evidence="8">Sugar phosphate exchanger 3</fullName>
    </recommendedName>
    <alternativeName>
        <fullName evidence="9">Solute carrier family 37 member 3</fullName>
    </alternativeName>
</protein>
<dbReference type="KEGG" id="dci:103518466"/>
<comment type="similarity">
    <text evidence="2">Belongs to the major facilitator superfamily. Organophosphate:Pi antiporter (OPA) (TC 2.A.1.4) family.</text>
</comment>
<gene>
    <name evidence="14" type="primary">LOC103518466</name>
</gene>
<evidence type="ECO:0000313" key="13">
    <source>
        <dbReference type="Proteomes" id="UP000079169"/>
    </source>
</evidence>
<accession>A0A3Q0JH45</accession>
<dbReference type="Proteomes" id="UP000079169">
    <property type="component" value="Unplaced"/>
</dbReference>
<sequence length="356" mass="39166">MPMRTRTAQPSRPGPLGIRMIEHLIPSSNVVKKTLCYKGVVLLLTFWSYCCYHATRKTISIVKTTLYHNCTGLTPPPGIPMPFPGNDTWCDWAPFDGPNANALLGTLDSAFLFSYAFFMFISGIIAEHVNLRYFLTIGMILSGLANYFFGLAKVYNIHAFSYFVIVQIFGGIAQTTGWPGVLTVMGNWFGKRKRGVIFGVWNSHTSIGNIVGGLIASYYLTTDWSLSFIVPGIMMSLSGIVIFLFLPETPSSVGCSIATNLPRYTGINNDNNPIHGGYRKLSNTDGTSEDNSDSTSGSDDDTNPIDDETTPILQPNPDDKQAVGFFTALMIPGVLEFSLSLFFVKLVNYTFPFQVS</sequence>
<dbReference type="PaxDb" id="121845-A0A3Q0JH45"/>
<feature type="region of interest" description="Disordered" evidence="10">
    <location>
        <begin position="275"/>
        <end position="318"/>
    </location>
</feature>
<keyword evidence="3" id="KW-0813">Transport</keyword>
<dbReference type="Pfam" id="PF07690">
    <property type="entry name" value="MFS_1"/>
    <property type="match status" value="1"/>
</dbReference>
<feature type="transmembrane region" description="Helical" evidence="11">
    <location>
        <begin position="102"/>
        <end position="126"/>
    </location>
</feature>
<name>A0A3Q0JH45_DIACI</name>
<evidence type="ECO:0000256" key="9">
    <source>
        <dbReference type="ARBA" id="ARBA00042039"/>
    </source>
</evidence>
<evidence type="ECO:0000256" key="6">
    <source>
        <dbReference type="ARBA" id="ARBA00022989"/>
    </source>
</evidence>
<proteinExistence type="inferred from homology"/>
<feature type="transmembrane region" description="Helical" evidence="11">
    <location>
        <begin position="160"/>
        <end position="184"/>
    </location>
</feature>
<feature type="transmembrane region" description="Helical" evidence="11">
    <location>
        <begin position="196"/>
        <end position="220"/>
    </location>
</feature>
<dbReference type="FunFam" id="1.20.1250.20:FF:000028">
    <property type="entry name" value="Sugar phosphate exchanger 3 isoform 1"/>
    <property type="match status" value="1"/>
</dbReference>
<feature type="transmembrane region" description="Helical" evidence="11">
    <location>
        <begin position="322"/>
        <end position="344"/>
    </location>
</feature>
<evidence type="ECO:0000256" key="11">
    <source>
        <dbReference type="SAM" id="Phobius"/>
    </source>
</evidence>
<evidence type="ECO:0000256" key="7">
    <source>
        <dbReference type="ARBA" id="ARBA00023136"/>
    </source>
</evidence>
<feature type="domain" description="Major facilitator superfamily (MFS) profile" evidence="12">
    <location>
        <begin position="41"/>
        <end position="356"/>
    </location>
</feature>
<dbReference type="PIRSF" id="PIRSF002808">
    <property type="entry name" value="Hexose_phosphate_transp"/>
    <property type="match status" value="1"/>
</dbReference>
<evidence type="ECO:0000256" key="8">
    <source>
        <dbReference type="ARBA" id="ARBA00041091"/>
    </source>
</evidence>
<keyword evidence="4" id="KW-0762">Sugar transport</keyword>
<feature type="transmembrane region" description="Helical" evidence="11">
    <location>
        <begin position="226"/>
        <end position="246"/>
    </location>
</feature>
<dbReference type="InterPro" id="IPR020846">
    <property type="entry name" value="MFS_dom"/>
</dbReference>
<dbReference type="Gene3D" id="1.20.1250.20">
    <property type="entry name" value="MFS general substrate transporter like domains"/>
    <property type="match status" value="1"/>
</dbReference>
<organism evidence="13 14">
    <name type="scientific">Diaphorina citri</name>
    <name type="common">Asian citrus psyllid</name>
    <dbReference type="NCBI Taxonomy" id="121845"/>
    <lineage>
        <taxon>Eukaryota</taxon>
        <taxon>Metazoa</taxon>
        <taxon>Ecdysozoa</taxon>
        <taxon>Arthropoda</taxon>
        <taxon>Hexapoda</taxon>
        <taxon>Insecta</taxon>
        <taxon>Pterygota</taxon>
        <taxon>Neoptera</taxon>
        <taxon>Paraneoptera</taxon>
        <taxon>Hemiptera</taxon>
        <taxon>Sternorrhyncha</taxon>
        <taxon>Psylloidea</taxon>
        <taxon>Psyllidae</taxon>
        <taxon>Diaphorininae</taxon>
        <taxon>Diaphorina</taxon>
    </lineage>
</organism>
<comment type="subcellular location">
    <subcellularLocation>
        <location evidence="1">Membrane</location>
        <topology evidence="1">Multi-pass membrane protein</topology>
    </subcellularLocation>
</comment>
<dbReference type="GO" id="GO:0022857">
    <property type="term" value="F:transmembrane transporter activity"/>
    <property type="evidence" value="ECO:0007669"/>
    <property type="project" value="InterPro"/>
</dbReference>
<feature type="transmembrane region" description="Helical" evidence="11">
    <location>
        <begin position="133"/>
        <end position="154"/>
    </location>
</feature>
<reference evidence="14" key="1">
    <citation type="submission" date="2025-08" db="UniProtKB">
        <authorList>
            <consortium name="RefSeq"/>
        </authorList>
    </citation>
    <scope>IDENTIFICATION</scope>
</reference>
<dbReference type="PROSITE" id="PS50850">
    <property type="entry name" value="MFS"/>
    <property type="match status" value="1"/>
</dbReference>
<keyword evidence="7 11" id="KW-0472">Membrane</keyword>
<dbReference type="PANTHER" id="PTHR43184:SF12">
    <property type="entry name" value="SUGAR PHOSPHATE EXCHANGER 3"/>
    <property type="match status" value="1"/>
</dbReference>
<dbReference type="SUPFAM" id="SSF103473">
    <property type="entry name" value="MFS general substrate transporter"/>
    <property type="match status" value="1"/>
</dbReference>
<dbReference type="GeneID" id="103518466"/>
<dbReference type="InterPro" id="IPR000849">
    <property type="entry name" value="Sugar_P_transporter"/>
</dbReference>
<dbReference type="PANTHER" id="PTHR43184">
    <property type="entry name" value="MAJOR FACILITATOR SUPERFAMILY TRANSPORTER 16, ISOFORM B"/>
    <property type="match status" value="1"/>
</dbReference>
<feature type="compositionally biased region" description="Acidic residues" evidence="10">
    <location>
        <begin position="287"/>
        <end position="309"/>
    </location>
</feature>
<evidence type="ECO:0000259" key="12">
    <source>
        <dbReference type="PROSITE" id="PS50850"/>
    </source>
</evidence>
<evidence type="ECO:0000256" key="10">
    <source>
        <dbReference type="SAM" id="MobiDB-lite"/>
    </source>
</evidence>
<evidence type="ECO:0000256" key="2">
    <source>
        <dbReference type="ARBA" id="ARBA00009598"/>
    </source>
</evidence>
<dbReference type="GO" id="GO:0016020">
    <property type="term" value="C:membrane"/>
    <property type="evidence" value="ECO:0007669"/>
    <property type="project" value="UniProtKB-SubCell"/>
</dbReference>
<evidence type="ECO:0000256" key="5">
    <source>
        <dbReference type="ARBA" id="ARBA00022692"/>
    </source>
</evidence>
<evidence type="ECO:0000256" key="4">
    <source>
        <dbReference type="ARBA" id="ARBA00022597"/>
    </source>
</evidence>
<dbReference type="RefSeq" id="XP_026686055.1">
    <property type="nucleotide sequence ID" value="XM_026830254.1"/>
</dbReference>
<dbReference type="STRING" id="121845.A0A3Q0JH45"/>
<evidence type="ECO:0000313" key="14">
    <source>
        <dbReference type="RefSeq" id="XP_026686055.1"/>
    </source>
</evidence>